<evidence type="ECO:0008006" key="3">
    <source>
        <dbReference type="Google" id="ProtNLM"/>
    </source>
</evidence>
<proteinExistence type="predicted"/>
<dbReference type="AlphaFoldDB" id="A0A699TL23"/>
<gene>
    <name evidence="2" type="ORF">Tci_881755</name>
</gene>
<sequence length="130" mass="14569">FVEAIQTFLADKANLGIATQKGNKTKPHVIPYCLFSKLIICYLGRTHNSHQRNAPYYNAYLEMVEKHDRKITAEEGGKKKSAAKADLSKKPATSKQLKPVPSKQSKLAPGKYSKPVTEHKAFSHKESCQR</sequence>
<evidence type="ECO:0000313" key="2">
    <source>
        <dbReference type="EMBL" id="GFD09786.1"/>
    </source>
</evidence>
<feature type="compositionally biased region" description="Basic and acidic residues" evidence="1">
    <location>
        <begin position="116"/>
        <end position="130"/>
    </location>
</feature>
<reference evidence="2" key="1">
    <citation type="journal article" date="2019" name="Sci. Rep.">
        <title>Draft genome of Tanacetum cinerariifolium, the natural source of mosquito coil.</title>
        <authorList>
            <person name="Yamashiro T."/>
            <person name="Shiraishi A."/>
            <person name="Satake H."/>
            <person name="Nakayama K."/>
        </authorList>
    </citation>
    <scope>NUCLEOTIDE SEQUENCE</scope>
</reference>
<dbReference type="EMBL" id="BKCJ011247887">
    <property type="protein sequence ID" value="GFD09786.1"/>
    <property type="molecule type" value="Genomic_DNA"/>
</dbReference>
<organism evidence="2">
    <name type="scientific">Tanacetum cinerariifolium</name>
    <name type="common">Dalmatian daisy</name>
    <name type="synonym">Chrysanthemum cinerariifolium</name>
    <dbReference type="NCBI Taxonomy" id="118510"/>
    <lineage>
        <taxon>Eukaryota</taxon>
        <taxon>Viridiplantae</taxon>
        <taxon>Streptophyta</taxon>
        <taxon>Embryophyta</taxon>
        <taxon>Tracheophyta</taxon>
        <taxon>Spermatophyta</taxon>
        <taxon>Magnoliopsida</taxon>
        <taxon>eudicotyledons</taxon>
        <taxon>Gunneridae</taxon>
        <taxon>Pentapetalae</taxon>
        <taxon>asterids</taxon>
        <taxon>campanulids</taxon>
        <taxon>Asterales</taxon>
        <taxon>Asteraceae</taxon>
        <taxon>Asteroideae</taxon>
        <taxon>Anthemideae</taxon>
        <taxon>Anthemidinae</taxon>
        <taxon>Tanacetum</taxon>
    </lineage>
</organism>
<feature type="region of interest" description="Disordered" evidence="1">
    <location>
        <begin position="70"/>
        <end position="130"/>
    </location>
</feature>
<feature type="non-terminal residue" evidence="2">
    <location>
        <position position="1"/>
    </location>
</feature>
<accession>A0A699TL23</accession>
<protein>
    <recommendedName>
        <fullName evidence="3">Histone deacetylase 14</fullName>
    </recommendedName>
</protein>
<evidence type="ECO:0000256" key="1">
    <source>
        <dbReference type="SAM" id="MobiDB-lite"/>
    </source>
</evidence>
<name>A0A699TL23_TANCI</name>
<comment type="caution">
    <text evidence="2">The sequence shown here is derived from an EMBL/GenBank/DDBJ whole genome shotgun (WGS) entry which is preliminary data.</text>
</comment>